<feature type="signal peptide" evidence="2">
    <location>
        <begin position="1"/>
        <end position="19"/>
    </location>
</feature>
<evidence type="ECO:0000313" key="3">
    <source>
        <dbReference type="EMBL" id="CAJ1371368.1"/>
    </source>
</evidence>
<name>A0AA36MKW6_9DINO</name>
<dbReference type="EMBL" id="CAUJNA010000070">
    <property type="protein sequence ID" value="CAJ1371368.1"/>
    <property type="molecule type" value="Genomic_DNA"/>
</dbReference>
<keyword evidence="4" id="KW-1185">Reference proteome</keyword>
<comment type="caution">
    <text evidence="3">The sequence shown here is derived from an EMBL/GenBank/DDBJ whole genome shotgun (WGS) entry which is preliminary data.</text>
</comment>
<keyword evidence="2" id="KW-0732">Signal</keyword>
<evidence type="ECO:0000313" key="4">
    <source>
        <dbReference type="Proteomes" id="UP001178507"/>
    </source>
</evidence>
<organism evidence="3 4">
    <name type="scientific">Effrenium voratum</name>
    <dbReference type="NCBI Taxonomy" id="2562239"/>
    <lineage>
        <taxon>Eukaryota</taxon>
        <taxon>Sar</taxon>
        <taxon>Alveolata</taxon>
        <taxon>Dinophyceae</taxon>
        <taxon>Suessiales</taxon>
        <taxon>Symbiodiniaceae</taxon>
        <taxon>Effrenium</taxon>
    </lineage>
</organism>
<keyword evidence="1" id="KW-0812">Transmembrane</keyword>
<feature type="transmembrane region" description="Helical" evidence="1">
    <location>
        <begin position="43"/>
        <end position="63"/>
    </location>
</feature>
<reference evidence="3" key="1">
    <citation type="submission" date="2023-08" db="EMBL/GenBank/DDBJ databases">
        <authorList>
            <person name="Chen Y."/>
            <person name="Shah S."/>
            <person name="Dougan E. K."/>
            <person name="Thang M."/>
            <person name="Chan C."/>
        </authorList>
    </citation>
    <scope>NUCLEOTIDE SEQUENCE</scope>
</reference>
<dbReference type="Proteomes" id="UP001178507">
    <property type="component" value="Unassembled WGS sequence"/>
</dbReference>
<protein>
    <recommendedName>
        <fullName evidence="5">Secreted protein</fullName>
    </recommendedName>
</protein>
<dbReference type="AlphaFoldDB" id="A0AA36MKW6"/>
<keyword evidence="1" id="KW-1133">Transmembrane helix</keyword>
<evidence type="ECO:0008006" key="5">
    <source>
        <dbReference type="Google" id="ProtNLM"/>
    </source>
</evidence>
<sequence>MFGSARLAWAVLLVSSASAQLASELTKEQLKPLTVFRQQHRRLACWCSFCTFFLLAMMFAGGWPPVRGCFCAGVANRAFSLRAGLLCLVSRTNVSTLGAQTHGPMQRNAVEQLHVCVLLGPEPRRRKRERVVLCRSPGA</sequence>
<evidence type="ECO:0000256" key="1">
    <source>
        <dbReference type="SAM" id="Phobius"/>
    </source>
</evidence>
<keyword evidence="1" id="KW-0472">Membrane</keyword>
<accession>A0AA36MKW6</accession>
<gene>
    <name evidence="3" type="ORF">EVOR1521_LOCUS1680</name>
</gene>
<proteinExistence type="predicted"/>
<evidence type="ECO:0000256" key="2">
    <source>
        <dbReference type="SAM" id="SignalP"/>
    </source>
</evidence>
<feature type="chain" id="PRO_5041400734" description="Secreted protein" evidence="2">
    <location>
        <begin position="20"/>
        <end position="139"/>
    </location>
</feature>